<evidence type="ECO:0000256" key="1">
    <source>
        <dbReference type="ARBA" id="ARBA00003236"/>
    </source>
</evidence>
<dbReference type="STRING" id="735517.SAMN05444272_0306"/>
<keyword evidence="9" id="KW-1185">Reference proteome</keyword>
<dbReference type="GO" id="GO:0005576">
    <property type="term" value="C:extracellular region"/>
    <property type="evidence" value="ECO:0007669"/>
    <property type="project" value="UniProtKB-SubCell"/>
</dbReference>
<evidence type="ECO:0000256" key="3">
    <source>
        <dbReference type="ARBA" id="ARBA00010973"/>
    </source>
</evidence>
<sequence>MLTKNLAITFHGIGEPVVHLSEGEGRYFVSADIYRRTIAVLDKMEKQSGCRVVVTFDDGNLSDFKVGFPALLDAGRTGEFFLLAGRIGQQGYLSGEQIREMAAVGMKIGSHGWNHVNWTKLDEAGRQREFYDARRRIEDEAGVPVKTAAIPFGAFDPLVLSSLKAAGYSQVSTSTSGMGYQNAWFRPRWSVQETFSPERDLPPRMSFGQILRGTAYAQLRRLRYRI</sequence>
<dbReference type="Gene3D" id="3.20.20.370">
    <property type="entry name" value="Glycoside hydrolase/deacetylase"/>
    <property type="match status" value="1"/>
</dbReference>
<evidence type="ECO:0000256" key="4">
    <source>
        <dbReference type="ARBA" id="ARBA00020071"/>
    </source>
</evidence>
<dbReference type="SUPFAM" id="SSF88713">
    <property type="entry name" value="Glycoside hydrolase/deacetylase"/>
    <property type="match status" value="1"/>
</dbReference>
<evidence type="ECO:0000259" key="7">
    <source>
        <dbReference type="PROSITE" id="PS51677"/>
    </source>
</evidence>
<evidence type="ECO:0000313" key="8">
    <source>
        <dbReference type="EMBL" id="SHL32430.1"/>
    </source>
</evidence>
<proteinExistence type="inferred from homology"/>
<dbReference type="Proteomes" id="UP000186002">
    <property type="component" value="Unassembled WGS sequence"/>
</dbReference>
<dbReference type="PROSITE" id="PS51677">
    <property type="entry name" value="NODB"/>
    <property type="match status" value="1"/>
</dbReference>
<dbReference type="EMBL" id="FRBW01000001">
    <property type="protein sequence ID" value="SHL32430.1"/>
    <property type="molecule type" value="Genomic_DNA"/>
</dbReference>
<evidence type="ECO:0000256" key="5">
    <source>
        <dbReference type="ARBA" id="ARBA00022729"/>
    </source>
</evidence>
<evidence type="ECO:0000256" key="6">
    <source>
        <dbReference type="ARBA" id="ARBA00032976"/>
    </source>
</evidence>
<keyword evidence="5" id="KW-0732">Signal</keyword>
<protein>
    <recommendedName>
        <fullName evidence="4">Chitooligosaccharide deacetylase</fullName>
    </recommendedName>
    <alternativeName>
        <fullName evidence="6">Nodulation protein B</fullName>
    </alternativeName>
</protein>
<accession>A0A1M6ZPS5</accession>
<comment type="function">
    <text evidence="1">Is involved in generating a small heat-stable compound (Nod), an acylated oligomer of N-acetylglucosamine, that stimulates mitosis in various plant protoplasts.</text>
</comment>
<dbReference type="PANTHER" id="PTHR34216:SF3">
    <property type="entry name" value="POLY-BETA-1,6-N-ACETYL-D-GLUCOSAMINE N-DEACETYLASE"/>
    <property type="match status" value="1"/>
</dbReference>
<comment type="subcellular location">
    <subcellularLocation>
        <location evidence="2">Secreted</location>
    </subcellularLocation>
</comment>
<dbReference type="InterPro" id="IPR002509">
    <property type="entry name" value="NODB_dom"/>
</dbReference>
<gene>
    <name evidence="8" type="ORF">SAMN05444272_0306</name>
</gene>
<dbReference type="GO" id="GO:0005975">
    <property type="term" value="P:carbohydrate metabolic process"/>
    <property type="evidence" value="ECO:0007669"/>
    <property type="project" value="InterPro"/>
</dbReference>
<reference evidence="8 9" key="1">
    <citation type="submission" date="2016-11" db="EMBL/GenBank/DDBJ databases">
        <authorList>
            <person name="Jaros S."/>
            <person name="Januszkiewicz K."/>
            <person name="Wedrychowicz H."/>
        </authorList>
    </citation>
    <scope>NUCLEOTIDE SEQUENCE [LARGE SCALE GENOMIC DNA]</scope>
    <source>
        <strain evidence="8 9">DSM 22153</strain>
    </source>
</reference>
<dbReference type="InterPro" id="IPR051398">
    <property type="entry name" value="Polysacch_Deacetylase"/>
</dbReference>
<comment type="similarity">
    <text evidence="3">Belongs to the polysaccharide deacetylase family.</text>
</comment>
<dbReference type="Pfam" id="PF01522">
    <property type="entry name" value="Polysacc_deac_1"/>
    <property type="match status" value="1"/>
</dbReference>
<name>A0A1M6ZPS5_9HYPH</name>
<evidence type="ECO:0000313" key="9">
    <source>
        <dbReference type="Proteomes" id="UP000186002"/>
    </source>
</evidence>
<dbReference type="OrthoDB" id="9763050at2"/>
<dbReference type="InterPro" id="IPR011330">
    <property type="entry name" value="Glyco_hydro/deAcase_b/a-brl"/>
</dbReference>
<dbReference type="GO" id="GO:0016810">
    <property type="term" value="F:hydrolase activity, acting on carbon-nitrogen (but not peptide) bonds"/>
    <property type="evidence" value="ECO:0007669"/>
    <property type="project" value="InterPro"/>
</dbReference>
<dbReference type="AlphaFoldDB" id="A0A1M6ZPS5"/>
<dbReference type="CDD" id="cd10918">
    <property type="entry name" value="CE4_NodB_like_5s_6s"/>
    <property type="match status" value="1"/>
</dbReference>
<feature type="domain" description="NodB homology" evidence="7">
    <location>
        <begin position="50"/>
        <end position="226"/>
    </location>
</feature>
<dbReference type="RefSeq" id="WP_073007900.1">
    <property type="nucleotide sequence ID" value="NZ_FRBW01000001.1"/>
</dbReference>
<organism evidence="8 9">
    <name type="scientific">Roseibium suaedae</name>
    <dbReference type="NCBI Taxonomy" id="735517"/>
    <lineage>
        <taxon>Bacteria</taxon>
        <taxon>Pseudomonadati</taxon>
        <taxon>Pseudomonadota</taxon>
        <taxon>Alphaproteobacteria</taxon>
        <taxon>Hyphomicrobiales</taxon>
        <taxon>Stappiaceae</taxon>
        <taxon>Roseibium</taxon>
    </lineage>
</organism>
<evidence type="ECO:0000256" key="2">
    <source>
        <dbReference type="ARBA" id="ARBA00004613"/>
    </source>
</evidence>
<dbReference type="PANTHER" id="PTHR34216">
    <property type="match status" value="1"/>
</dbReference>